<dbReference type="AlphaFoldDB" id="A0A2P5B0I5"/>
<gene>
    <name evidence="1" type="ORF">PanWU01x14_282650</name>
</gene>
<dbReference type="Proteomes" id="UP000237105">
    <property type="component" value="Unassembled WGS sequence"/>
</dbReference>
<sequence length="101" mass="11610">MLIKKDELVSRMNWSKVLATFPSAGSRDWAAEGRKKEPMTLTKEKVVETEMVRMSRSHRARWTFSMARMRELECSGNALRRSLPTEMVVIVAYGNNRTTSS</sequence>
<accession>A0A2P5B0I5</accession>
<evidence type="ECO:0000313" key="2">
    <source>
        <dbReference type="Proteomes" id="UP000237105"/>
    </source>
</evidence>
<name>A0A2P5B0I5_PARAD</name>
<evidence type="ECO:0000313" key="1">
    <source>
        <dbReference type="EMBL" id="PON42309.1"/>
    </source>
</evidence>
<comment type="caution">
    <text evidence="1">The sequence shown here is derived from an EMBL/GenBank/DDBJ whole genome shotgun (WGS) entry which is preliminary data.</text>
</comment>
<keyword evidence="2" id="KW-1185">Reference proteome</keyword>
<protein>
    <submittedName>
        <fullName evidence="1">Uncharacterized protein</fullName>
    </submittedName>
</protein>
<organism evidence="1 2">
    <name type="scientific">Parasponia andersonii</name>
    <name type="common">Sponia andersonii</name>
    <dbReference type="NCBI Taxonomy" id="3476"/>
    <lineage>
        <taxon>Eukaryota</taxon>
        <taxon>Viridiplantae</taxon>
        <taxon>Streptophyta</taxon>
        <taxon>Embryophyta</taxon>
        <taxon>Tracheophyta</taxon>
        <taxon>Spermatophyta</taxon>
        <taxon>Magnoliopsida</taxon>
        <taxon>eudicotyledons</taxon>
        <taxon>Gunneridae</taxon>
        <taxon>Pentapetalae</taxon>
        <taxon>rosids</taxon>
        <taxon>fabids</taxon>
        <taxon>Rosales</taxon>
        <taxon>Cannabaceae</taxon>
        <taxon>Parasponia</taxon>
    </lineage>
</organism>
<dbReference type="EMBL" id="JXTB01000394">
    <property type="protein sequence ID" value="PON42309.1"/>
    <property type="molecule type" value="Genomic_DNA"/>
</dbReference>
<reference evidence="2" key="1">
    <citation type="submission" date="2016-06" db="EMBL/GenBank/DDBJ databases">
        <title>Parallel loss of symbiosis genes in relatives of nitrogen-fixing non-legume Parasponia.</title>
        <authorList>
            <person name="Van Velzen R."/>
            <person name="Holmer R."/>
            <person name="Bu F."/>
            <person name="Rutten L."/>
            <person name="Van Zeijl A."/>
            <person name="Liu W."/>
            <person name="Santuari L."/>
            <person name="Cao Q."/>
            <person name="Sharma T."/>
            <person name="Shen D."/>
            <person name="Roswanjaya Y."/>
            <person name="Wardhani T."/>
            <person name="Kalhor M.S."/>
            <person name="Jansen J."/>
            <person name="Van den Hoogen J."/>
            <person name="Gungor B."/>
            <person name="Hartog M."/>
            <person name="Hontelez J."/>
            <person name="Verver J."/>
            <person name="Yang W.-C."/>
            <person name="Schijlen E."/>
            <person name="Repin R."/>
            <person name="Schilthuizen M."/>
            <person name="Schranz E."/>
            <person name="Heidstra R."/>
            <person name="Miyata K."/>
            <person name="Fedorova E."/>
            <person name="Kohlen W."/>
            <person name="Bisseling T."/>
            <person name="Smit S."/>
            <person name="Geurts R."/>
        </authorList>
    </citation>
    <scope>NUCLEOTIDE SEQUENCE [LARGE SCALE GENOMIC DNA]</scope>
    <source>
        <strain evidence="2">cv. WU1-14</strain>
    </source>
</reference>
<proteinExistence type="predicted"/>